<dbReference type="RefSeq" id="WP_133644186.1">
    <property type="nucleotide sequence ID" value="NZ_SNYI01000002.1"/>
</dbReference>
<feature type="chain" id="PRO_5020849991" description="Heavy-metal resistance protein" evidence="1">
    <location>
        <begin position="25"/>
        <end position="120"/>
    </location>
</feature>
<protein>
    <recommendedName>
        <fullName evidence="4">Heavy-metal resistance protein</fullName>
    </recommendedName>
</protein>
<keyword evidence="3" id="KW-1185">Reference proteome</keyword>
<evidence type="ECO:0000313" key="2">
    <source>
        <dbReference type="EMBL" id="TDQ31354.1"/>
    </source>
</evidence>
<gene>
    <name evidence="2" type="ORF">CLV82_2062</name>
</gene>
<reference evidence="2 3" key="1">
    <citation type="submission" date="2019-03" db="EMBL/GenBank/DDBJ databases">
        <title>Genomic Encyclopedia of Archaeal and Bacterial Type Strains, Phase II (KMG-II): from individual species to whole genera.</title>
        <authorList>
            <person name="Goeker M."/>
        </authorList>
    </citation>
    <scope>NUCLEOTIDE SEQUENCE [LARGE SCALE GENOMIC DNA]</scope>
    <source>
        <strain evidence="2 3">DSM 18435</strain>
    </source>
</reference>
<feature type="signal peptide" evidence="1">
    <location>
        <begin position="1"/>
        <end position="24"/>
    </location>
</feature>
<dbReference type="EMBL" id="SNYI01000002">
    <property type="protein sequence ID" value="TDQ31354.1"/>
    <property type="molecule type" value="Genomic_DNA"/>
</dbReference>
<sequence length="120" mass="14459">MSRYAYLRMGMVCCFAMAFTSLSAQTEVPIPLDSIQEMRVKRHTLMARFEPEFTISAQERQQLKEQRRRELEERLRAIDTMQLSFRRKWKLLEELYLSPHTAYWDKVVADLVLEEEEPER</sequence>
<comment type="caution">
    <text evidence="2">The sequence shown here is derived from an EMBL/GenBank/DDBJ whole genome shotgun (WGS) entry which is preliminary data.</text>
</comment>
<evidence type="ECO:0000313" key="3">
    <source>
        <dbReference type="Proteomes" id="UP000295468"/>
    </source>
</evidence>
<keyword evidence="1" id="KW-0732">Signal</keyword>
<organism evidence="2 3">
    <name type="scientific">Zeaxanthinibacter enoshimensis</name>
    <dbReference type="NCBI Taxonomy" id="392009"/>
    <lineage>
        <taxon>Bacteria</taxon>
        <taxon>Pseudomonadati</taxon>
        <taxon>Bacteroidota</taxon>
        <taxon>Flavobacteriia</taxon>
        <taxon>Flavobacteriales</taxon>
        <taxon>Flavobacteriaceae</taxon>
        <taxon>Zeaxanthinibacter</taxon>
    </lineage>
</organism>
<name>A0A4R6TKC2_9FLAO</name>
<evidence type="ECO:0000256" key="1">
    <source>
        <dbReference type="SAM" id="SignalP"/>
    </source>
</evidence>
<dbReference type="Proteomes" id="UP000295468">
    <property type="component" value="Unassembled WGS sequence"/>
</dbReference>
<evidence type="ECO:0008006" key="4">
    <source>
        <dbReference type="Google" id="ProtNLM"/>
    </source>
</evidence>
<accession>A0A4R6TKC2</accession>
<proteinExistence type="predicted"/>
<dbReference type="AlphaFoldDB" id="A0A4R6TKC2"/>